<keyword evidence="3" id="KW-1185">Reference proteome</keyword>
<dbReference type="InterPro" id="IPR038078">
    <property type="entry name" value="PhoU-like_sf"/>
</dbReference>
<accession>A0ABT8M9F6</accession>
<reference evidence="2" key="1">
    <citation type="submission" date="2019-05" db="EMBL/GenBank/DDBJ databases">
        <title>Methanoculleus sp. FWC-SCC1, a methanogenic archaeon isolated from deep marine cold seep.</title>
        <authorList>
            <person name="Chen Y.-W."/>
            <person name="Chen S.-C."/>
            <person name="Teng N.-H."/>
            <person name="Lai M.-C."/>
        </authorList>
    </citation>
    <scope>NUCLEOTIDE SEQUENCE</scope>
    <source>
        <strain evidence="2">FWC-SCC1</strain>
    </source>
</reference>
<dbReference type="PANTHER" id="PTHR37298">
    <property type="entry name" value="UPF0111 PROTEIN YKAA"/>
    <property type="match status" value="1"/>
</dbReference>
<dbReference type="InterPro" id="IPR018445">
    <property type="entry name" value="Put_Phosphate_transp_reg"/>
</dbReference>
<protein>
    <submittedName>
        <fullName evidence="2">DUF47 family protein</fullName>
    </submittedName>
</protein>
<dbReference type="InterPro" id="IPR052912">
    <property type="entry name" value="UPF0111_domain"/>
</dbReference>
<name>A0ABT8M9F6_9EURY</name>
<sequence>MGERSRQKNRKNDRGIIDSILPREYDFEGMLADQAAETLAGVRTLVHWLDTEPLEKPAALLRIEEDVDEMRYDMEAKLIDAFSTPFDRQDIYTISRRMDYILNFSKETAQEMHAFGVRPDVPIRAMAAALLRGTEHVADAVNVMSSDRVRVEEMIQETREAINEIEAVYITSMAELLHTDDAMNALRKREIYHHLRDAGRALRDTVDILHTAVVGLT</sequence>
<dbReference type="RefSeq" id="WP_301663684.1">
    <property type="nucleotide sequence ID" value="NZ_VCYH01000004.1"/>
</dbReference>
<proteinExistence type="inferred from homology"/>
<comment type="similarity">
    <text evidence="1">Belongs to the UPF0111 family.</text>
</comment>
<evidence type="ECO:0000313" key="3">
    <source>
        <dbReference type="Proteomes" id="UP001168338"/>
    </source>
</evidence>
<dbReference type="EMBL" id="VCYH01000004">
    <property type="protein sequence ID" value="MDN7024566.1"/>
    <property type="molecule type" value="Genomic_DNA"/>
</dbReference>
<organism evidence="2 3">
    <name type="scientific">Methanoculleus frigidifontis</name>
    <dbReference type="NCBI Taxonomy" id="2584085"/>
    <lineage>
        <taxon>Archaea</taxon>
        <taxon>Methanobacteriati</taxon>
        <taxon>Methanobacteriota</taxon>
        <taxon>Stenosarchaea group</taxon>
        <taxon>Methanomicrobia</taxon>
        <taxon>Methanomicrobiales</taxon>
        <taxon>Methanomicrobiaceae</taxon>
        <taxon>Methanoculleus</taxon>
    </lineage>
</organism>
<dbReference type="Proteomes" id="UP001168338">
    <property type="component" value="Unassembled WGS sequence"/>
</dbReference>
<dbReference type="Gene3D" id="1.20.58.220">
    <property type="entry name" value="Phosphate transport system protein phou homolog 2, domain 2"/>
    <property type="match status" value="1"/>
</dbReference>
<dbReference type="Pfam" id="PF01865">
    <property type="entry name" value="PhoU_div"/>
    <property type="match status" value="1"/>
</dbReference>
<evidence type="ECO:0000313" key="2">
    <source>
        <dbReference type="EMBL" id="MDN7024566.1"/>
    </source>
</evidence>
<evidence type="ECO:0000256" key="1">
    <source>
        <dbReference type="ARBA" id="ARBA00008591"/>
    </source>
</evidence>
<comment type="caution">
    <text evidence="2">The sequence shown here is derived from an EMBL/GenBank/DDBJ whole genome shotgun (WGS) entry which is preliminary data.</text>
</comment>
<dbReference type="PANTHER" id="PTHR37298:SF1">
    <property type="entry name" value="UPF0111 PROTEIN YKAA"/>
    <property type="match status" value="1"/>
</dbReference>
<gene>
    <name evidence="2" type="ORF">FGU65_06645</name>
</gene>